<keyword evidence="3" id="KW-1185">Reference proteome</keyword>
<keyword evidence="1" id="KW-0472">Membrane</keyword>
<reference evidence="3" key="1">
    <citation type="submission" date="2017-07" db="EMBL/GenBank/DDBJ databases">
        <title>Brachybacterium sp. VR2415.</title>
        <authorList>
            <person name="Tak E.J."/>
            <person name="Bae J.-W."/>
        </authorList>
    </citation>
    <scope>NUCLEOTIDE SEQUENCE [LARGE SCALE GENOMIC DNA]</scope>
    <source>
        <strain evidence="3">VR2415</strain>
    </source>
</reference>
<feature type="transmembrane region" description="Helical" evidence="1">
    <location>
        <begin position="81"/>
        <end position="98"/>
    </location>
</feature>
<dbReference type="EMBL" id="CP022316">
    <property type="protein sequence ID" value="ASK66660.1"/>
    <property type="molecule type" value="Genomic_DNA"/>
</dbReference>
<feature type="transmembrane region" description="Helical" evidence="1">
    <location>
        <begin position="55"/>
        <end position="74"/>
    </location>
</feature>
<sequence>MNPARSPAGSTRSVDTSSLAARLTQAAMALVLAVISVLLMLTTHRLELELFGVDVPAGLLFGAVFQVVTCVFLWSATGSRFPLLVLGCLWGMLATPFLGESVGGGVLLPAVIGDVPQLSGWIVQGLGLVIPFLVAAVITILGKLFPRVR</sequence>
<feature type="transmembrane region" description="Helical" evidence="1">
    <location>
        <begin position="118"/>
        <end position="141"/>
    </location>
</feature>
<gene>
    <name evidence="2" type="ORF">CFK39_13525</name>
</gene>
<keyword evidence="1" id="KW-0812">Transmembrane</keyword>
<evidence type="ECO:0000256" key="1">
    <source>
        <dbReference type="SAM" id="Phobius"/>
    </source>
</evidence>
<protein>
    <submittedName>
        <fullName evidence="2">Uncharacterized protein</fullName>
    </submittedName>
</protein>
<dbReference type="OrthoDB" id="4792906at2"/>
<organism evidence="2 3">
    <name type="scientific">Brachybacterium avium</name>
    <dbReference type="NCBI Taxonomy" id="2017485"/>
    <lineage>
        <taxon>Bacteria</taxon>
        <taxon>Bacillati</taxon>
        <taxon>Actinomycetota</taxon>
        <taxon>Actinomycetes</taxon>
        <taxon>Micrococcales</taxon>
        <taxon>Dermabacteraceae</taxon>
        <taxon>Brachybacterium</taxon>
    </lineage>
</organism>
<dbReference type="AlphaFoldDB" id="A0A220UF80"/>
<evidence type="ECO:0000313" key="3">
    <source>
        <dbReference type="Proteomes" id="UP000198398"/>
    </source>
</evidence>
<dbReference type="Proteomes" id="UP000198398">
    <property type="component" value="Chromosome"/>
</dbReference>
<evidence type="ECO:0000313" key="2">
    <source>
        <dbReference type="EMBL" id="ASK66660.1"/>
    </source>
</evidence>
<keyword evidence="1" id="KW-1133">Transmembrane helix</keyword>
<dbReference type="RefSeq" id="WP_089065898.1">
    <property type="nucleotide sequence ID" value="NZ_CP022316.1"/>
</dbReference>
<dbReference type="KEGG" id="brv:CFK39_13525"/>
<proteinExistence type="predicted"/>
<accession>A0A220UF80</accession>
<name>A0A220UF80_9MICO</name>
<feature type="transmembrane region" description="Helical" evidence="1">
    <location>
        <begin position="20"/>
        <end position="43"/>
    </location>
</feature>